<dbReference type="RefSeq" id="WP_014258432.1">
    <property type="nucleotide sequence ID" value="NC_016629.1"/>
</dbReference>
<proteinExistence type="predicted"/>
<keyword evidence="1" id="KW-1133">Transmembrane helix</keyword>
<accession>F3YVH5</accession>
<organism evidence="2 3">
    <name type="scientific">Desulfocurvibacter africanus subsp. africanus str. Walvis Bay</name>
    <dbReference type="NCBI Taxonomy" id="690850"/>
    <lineage>
        <taxon>Bacteria</taxon>
        <taxon>Pseudomonadati</taxon>
        <taxon>Thermodesulfobacteriota</taxon>
        <taxon>Desulfovibrionia</taxon>
        <taxon>Desulfovibrionales</taxon>
        <taxon>Desulfovibrionaceae</taxon>
        <taxon>Desulfocurvibacter</taxon>
    </lineage>
</organism>
<dbReference type="KEGG" id="daf:Desaf_0207"/>
<dbReference type="eggNOG" id="ENOG5030VG5">
    <property type="taxonomic scope" value="Bacteria"/>
</dbReference>
<dbReference type="HOGENOM" id="CLU_1438938_0_0_7"/>
<dbReference type="NCBIfam" id="NF040576">
    <property type="entry name" value="T2SS_GspM_XpsM"/>
    <property type="match status" value="1"/>
</dbReference>
<feature type="transmembrane region" description="Helical" evidence="1">
    <location>
        <begin position="15"/>
        <end position="36"/>
    </location>
</feature>
<dbReference type="InterPro" id="IPR034756">
    <property type="entry name" value="T2SSM_b"/>
</dbReference>
<dbReference type="AlphaFoldDB" id="F3YVH5"/>
<dbReference type="EMBL" id="CP003221">
    <property type="protein sequence ID" value="EGJ48567.1"/>
    <property type="molecule type" value="Genomic_DNA"/>
</dbReference>
<dbReference type="Gene3D" id="3.30.70.60">
    <property type="match status" value="1"/>
</dbReference>
<evidence type="ECO:0000256" key="1">
    <source>
        <dbReference type="SAM" id="Phobius"/>
    </source>
</evidence>
<keyword evidence="1" id="KW-0472">Membrane</keyword>
<keyword evidence="1" id="KW-0812">Transmembrane</keyword>
<evidence type="ECO:0000313" key="2">
    <source>
        <dbReference type="EMBL" id="EGJ48567.1"/>
    </source>
</evidence>
<dbReference type="Pfam" id="PF10741">
    <property type="entry name" value="T2SSM_b"/>
    <property type="match status" value="1"/>
</dbReference>
<evidence type="ECO:0000313" key="3">
    <source>
        <dbReference type="Proteomes" id="UP000007844"/>
    </source>
</evidence>
<sequence precursor="true">MEQDATLSAARRKNVLLAVAAALLVITSVYYAWSWYDGYMQELRSAIELRQVQYDKLSRLAANRGQYEKLHQALTGFRDTLVSQRFITGRTLPLAEARFQSMVTQMGQDARINIRATKILPKANRDNLTVLNLSINARGEIGAIRDFILAVQQSPHSMWFDQLEIKQISSREERYFYFDARLAALTSQ</sequence>
<reference evidence="2 3" key="1">
    <citation type="journal article" date="2011" name="J. Bacteriol.">
        <title>Genome sequence of the mercury-methylating and pleomorphic Desulfovibrio africanus Strain Walvis Bay.</title>
        <authorList>
            <person name="Brown S.D."/>
            <person name="Wall J.D."/>
            <person name="Kucken A.M."/>
            <person name="Gilmour C.C."/>
            <person name="Podar M."/>
            <person name="Brandt C.C."/>
            <person name="Teshima H."/>
            <person name="Detter J.C."/>
            <person name="Han C.S."/>
            <person name="Land M.L."/>
            <person name="Lucas S."/>
            <person name="Han J."/>
            <person name="Pennacchio L."/>
            <person name="Nolan M."/>
            <person name="Pitluck S."/>
            <person name="Woyke T."/>
            <person name="Goodwin L."/>
            <person name="Palumbo A.V."/>
            <person name="Elias D.A."/>
        </authorList>
    </citation>
    <scope>NUCLEOTIDE SEQUENCE [LARGE SCALE GENOMIC DNA]</scope>
    <source>
        <strain evidence="2 3">Walvis Bay</strain>
    </source>
</reference>
<dbReference type="Proteomes" id="UP000007844">
    <property type="component" value="Chromosome"/>
</dbReference>
<protein>
    <submittedName>
        <fullName evidence="2">Uncharacterized protein</fullName>
    </submittedName>
</protein>
<dbReference type="STRING" id="690850.Desaf_0207"/>
<keyword evidence="3" id="KW-1185">Reference proteome</keyword>
<name>F3YVH5_DESAF</name>
<gene>
    <name evidence="2" type="ORF">Desaf_0207</name>
</gene>
<dbReference type="InterPro" id="IPR014717">
    <property type="entry name" value="Transl_elong_EF1B/ribsomal_bS6"/>
</dbReference>